<evidence type="ECO:0000313" key="7">
    <source>
        <dbReference type="EMBL" id="KAK3089373.1"/>
    </source>
</evidence>
<keyword evidence="5" id="KW-1015">Disulfide bond</keyword>
<dbReference type="InterPro" id="IPR051588">
    <property type="entry name" value="Cobalamin_Transport"/>
</dbReference>
<comment type="subcellular location">
    <subcellularLocation>
        <location evidence="1">Secreted</location>
    </subcellularLocation>
</comment>
<keyword evidence="4" id="KW-0170">Cobalt</keyword>
<sequence>MNFYIKYNILVCLIFLTEPVHHVTGQLWSYPNRSEFQQLEKDIEKAQSDIVDLEAKGIERHQNVQNDIRILQLRLDAVSSIGGSSSVPCGLIGLAIKDGAHYLLQKRVNGAGWGSRQNAEAVMALRLADPRRFSVGKSLINYDYIQGVNDMFIELISELNRPDFENDTLWAHGKLAQYMVGLTSACKDTQSFYGFDVASIVRRQFNTFKSFFKSQKFALSWVVLALCNANLTEETTAMDILSANPGFYTFGIDEASMIVMALSCVDNSSYSTAQRVAEDSILNGSKPDGSFGNEYTTGLAIQALTRYSGSRHDVYGIIQKAQDWLARNVIGKFANVAMANQVLPALARRSYVDIKDLKCHKKPNTAPTLSASGQCIHVKITAKDNMINKTPFERSWVANGNKGDSMFVVMQKLEQQEPSFNFTSITFSSGEFIRSIVGIATDSGLRQYWQFLRYPDTVMPTGVSNTYPNNMDHYVFKVTTW</sequence>
<evidence type="ECO:0000256" key="4">
    <source>
        <dbReference type="PIRSR" id="PIRSR602157-1"/>
    </source>
</evidence>
<evidence type="ECO:0000256" key="5">
    <source>
        <dbReference type="PIRSR" id="PIRSR602157-2"/>
    </source>
</evidence>
<name>A0AA88XPI1_PINIB</name>
<feature type="binding site" evidence="4">
    <location>
        <position position="253"/>
    </location>
    <ligand>
        <name>cyanocob(III)alamin</name>
        <dbReference type="ChEBI" id="CHEBI:17439"/>
    </ligand>
</feature>
<gene>
    <name evidence="7" type="ORF">FSP39_003100</name>
</gene>
<feature type="binding site" evidence="4">
    <location>
        <position position="481"/>
    </location>
    <ligand>
        <name>cyanocob(III)alamin</name>
        <dbReference type="ChEBI" id="CHEBI:17439"/>
    </ligand>
</feature>
<keyword evidence="8" id="KW-1185">Reference proteome</keyword>
<comment type="caution">
    <text evidence="7">The sequence shown here is derived from an EMBL/GenBank/DDBJ whole genome shotgun (WGS) entry which is preliminary data.</text>
</comment>
<dbReference type="Proteomes" id="UP001186944">
    <property type="component" value="Unassembled WGS sequence"/>
</dbReference>
<dbReference type="InterPro" id="IPR008930">
    <property type="entry name" value="Terpenoid_cyclase/PrenylTrfase"/>
</dbReference>
<keyword evidence="3 6" id="KW-0732">Signal</keyword>
<dbReference type="PANTHER" id="PTHR10559:SF18">
    <property type="entry name" value="TRANSCOBALAMIN II"/>
    <property type="match status" value="1"/>
</dbReference>
<evidence type="ECO:0000256" key="2">
    <source>
        <dbReference type="ARBA" id="ARBA00022525"/>
    </source>
</evidence>
<evidence type="ECO:0000256" key="1">
    <source>
        <dbReference type="ARBA" id="ARBA00004613"/>
    </source>
</evidence>
<protein>
    <submittedName>
        <fullName evidence="7">Uncharacterized protein</fullName>
    </submittedName>
</protein>
<organism evidence="7 8">
    <name type="scientific">Pinctada imbricata</name>
    <name type="common">Atlantic pearl-oyster</name>
    <name type="synonym">Pinctada martensii</name>
    <dbReference type="NCBI Taxonomy" id="66713"/>
    <lineage>
        <taxon>Eukaryota</taxon>
        <taxon>Metazoa</taxon>
        <taxon>Spiralia</taxon>
        <taxon>Lophotrochozoa</taxon>
        <taxon>Mollusca</taxon>
        <taxon>Bivalvia</taxon>
        <taxon>Autobranchia</taxon>
        <taxon>Pteriomorphia</taxon>
        <taxon>Pterioida</taxon>
        <taxon>Pterioidea</taxon>
        <taxon>Pteriidae</taxon>
        <taxon>Pinctada</taxon>
    </lineage>
</organism>
<feature type="disulfide bond" evidence="5">
    <location>
        <begin position="227"/>
        <end position="264"/>
    </location>
</feature>
<evidence type="ECO:0000256" key="6">
    <source>
        <dbReference type="SAM" id="SignalP"/>
    </source>
</evidence>
<dbReference type="InterPro" id="IPR002157">
    <property type="entry name" value="Cbl-bd_prot"/>
</dbReference>
<feature type="binding site" evidence="4">
    <location>
        <position position="341"/>
    </location>
    <ligand>
        <name>cyanocob(III)alamin</name>
        <dbReference type="ChEBI" id="CHEBI:17439"/>
    </ligand>
</feature>
<dbReference type="SUPFAM" id="SSF48239">
    <property type="entry name" value="Terpenoid cyclases/Protein prenyltransferases"/>
    <property type="match status" value="1"/>
</dbReference>
<evidence type="ECO:0000256" key="3">
    <source>
        <dbReference type="ARBA" id="ARBA00022729"/>
    </source>
</evidence>
<dbReference type="Pfam" id="PF01122">
    <property type="entry name" value="Cobalamin_bind"/>
    <property type="match status" value="1"/>
</dbReference>
<proteinExistence type="predicted"/>
<dbReference type="Gene3D" id="2.170.130.30">
    <property type="match status" value="1"/>
</dbReference>
<dbReference type="GO" id="GO:0015889">
    <property type="term" value="P:cobalamin transport"/>
    <property type="evidence" value="ECO:0007669"/>
    <property type="project" value="InterPro"/>
</dbReference>
<feature type="binding site" evidence="4">
    <location>
        <position position="293"/>
    </location>
    <ligand>
        <name>cyanocob(III)alamin</name>
        <dbReference type="ChEBI" id="CHEBI:17439"/>
    </ligand>
</feature>
<dbReference type="Gene3D" id="1.50.10.20">
    <property type="match status" value="1"/>
</dbReference>
<feature type="signal peptide" evidence="6">
    <location>
        <begin position="1"/>
        <end position="25"/>
    </location>
</feature>
<dbReference type="GO" id="GO:0031419">
    <property type="term" value="F:cobalamin binding"/>
    <property type="evidence" value="ECO:0007669"/>
    <property type="project" value="InterPro"/>
</dbReference>
<dbReference type="AlphaFoldDB" id="A0AA88XPI1"/>
<reference evidence="7" key="1">
    <citation type="submission" date="2019-08" db="EMBL/GenBank/DDBJ databases">
        <title>The improved chromosome-level genome for the pearl oyster Pinctada fucata martensii using PacBio sequencing and Hi-C.</title>
        <authorList>
            <person name="Zheng Z."/>
        </authorList>
    </citation>
    <scope>NUCLEOTIDE SEQUENCE</scope>
    <source>
        <strain evidence="7">ZZ-2019</strain>
        <tissue evidence="7">Adductor muscle</tissue>
    </source>
</reference>
<keyword evidence="2" id="KW-0964">Secreted</keyword>
<dbReference type="GO" id="GO:0005615">
    <property type="term" value="C:extracellular space"/>
    <property type="evidence" value="ECO:0007669"/>
    <property type="project" value="TreeGrafter"/>
</dbReference>
<evidence type="ECO:0000313" key="8">
    <source>
        <dbReference type="Proteomes" id="UP001186944"/>
    </source>
</evidence>
<feature type="chain" id="PRO_5041666430" evidence="6">
    <location>
        <begin position="26"/>
        <end position="481"/>
    </location>
</feature>
<dbReference type="EMBL" id="VSWD01000010">
    <property type="protein sequence ID" value="KAK3089373.1"/>
    <property type="molecule type" value="Genomic_DNA"/>
</dbReference>
<dbReference type="PANTHER" id="PTHR10559">
    <property type="entry name" value="TRANSCOBALAMIN-1/GASTRIC INTRINSIC FACTOR"/>
    <property type="match status" value="1"/>
</dbReference>
<accession>A0AA88XPI1</accession>